<dbReference type="OrthoDB" id="3665898at2"/>
<reference evidence="3 5" key="3">
    <citation type="submission" date="2017-09" db="EMBL/GenBank/DDBJ databases">
        <title>Streptomyces genome completion.</title>
        <authorList>
            <person name="Lee N."/>
            <person name="Cho B.-K."/>
        </authorList>
    </citation>
    <scope>NUCLEOTIDE SEQUENCE [LARGE SCALE GENOMIC DNA]</scope>
    <source>
        <strain evidence="3 5">ATCC 14899</strain>
    </source>
</reference>
<dbReference type="RefSeq" id="WP_043441607.1">
    <property type="nucleotide sequence ID" value="NZ_CP009313.1"/>
</dbReference>
<reference evidence="2 4" key="2">
    <citation type="journal article" date="2016" name="Appl. Microbiol. Biotechnol.">
        <title>Exploiting the genome sequence of Streptomyces nodosus for enhanced antibiotic production.</title>
        <authorList>
            <person name="Sweeney P."/>
            <person name="Murphy C.D."/>
            <person name="Caffrey P."/>
        </authorList>
    </citation>
    <scope>NUCLEOTIDE SEQUENCE [LARGE SCALE GENOMIC DNA]</scope>
    <source>
        <strain evidence="2 4">ATCC 14899</strain>
    </source>
</reference>
<organism evidence="2 4">
    <name type="scientific">Streptomyces nodosus</name>
    <dbReference type="NCBI Taxonomy" id="40318"/>
    <lineage>
        <taxon>Bacteria</taxon>
        <taxon>Bacillati</taxon>
        <taxon>Actinomycetota</taxon>
        <taxon>Actinomycetes</taxon>
        <taxon>Kitasatosporales</taxon>
        <taxon>Streptomycetaceae</taxon>
        <taxon>Streptomyces</taxon>
    </lineage>
</organism>
<feature type="transmembrane region" description="Helical" evidence="1">
    <location>
        <begin position="121"/>
        <end position="148"/>
    </location>
</feature>
<evidence type="ECO:0000313" key="5">
    <source>
        <dbReference type="Proteomes" id="UP000325763"/>
    </source>
</evidence>
<feature type="transmembrane region" description="Helical" evidence="1">
    <location>
        <begin position="160"/>
        <end position="181"/>
    </location>
</feature>
<dbReference type="KEGG" id="snq:CP978_16290"/>
<dbReference type="Proteomes" id="UP000031526">
    <property type="component" value="Chromosome"/>
</dbReference>
<sequence length="516" mass="53938">MSTVVQEAPVVSAPVRPGRRRSAAAVLALARFEARELLLQIPVLVFFTLYIGYTGWKLFFPGDGMLDYPVLQDVDRATQSGSMLLGIPVLMGVNAAAVCSRRHGLDQHFDVLVVEPWRRTVAHVLSAVPFAAVTALVVGVEFCAAALTPGAAGRGSMAELVVGPLVVLLSGVVGVLIARLLPSPVGGPLVVVVGFALMMFGLAAVGDGEHWLQWLYPVVTEQGLDPIPSGIMGRPAAWHALYLVGLTALLLCLAVLLSGGRARLLKALTVVTLAATAAGVAGQSPSPGAALVADRAKLSGTPAEFQSCTVSGRSTYCSFPEWNGWRKQWAQVVDRVQGLAGGGAGGAGLTIRQRIPVVYDLGGDSAIDPLDTPGEVTVGTRWGGNRVPEFAVGVAAVLVAGDEQAAGGLCDARMVTVMWLAMAAQDDPMTAFRNVRLSDSLEGSATVLAPTNPLIMSAEQTRIVRELLERPRYGVTARVKAHWTELTSPKTTQARVAELLGVPAARGAGLEEPCAG</sequence>
<feature type="transmembrane region" description="Helical" evidence="1">
    <location>
        <begin position="188"/>
        <end position="206"/>
    </location>
</feature>
<reference evidence="4" key="1">
    <citation type="submission" date="2014-09" db="EMBL/GenBank/DDBJ databases">
        <title>Sequence of the Streptomyces nodosus genome.</title>
        <authorList>
            <person name="Sweeney P."/>
            <person name="Stephens N."/>
            <person name="Murphy C."/>
            <person name="Caffrey P."/>
        </authorList>
    </citation>
    <scope>NUCLEOTIDE SEQUENCE [LARGE SCALE GENOMIC DNA]</scope>
    <source>
        <strain evidence="4">ATCC 14899</strain>
    </source>
</reference>
<gene>
    <name evidence="3" type="ORF">CP978_16290</name>
    <name evidence="2" type="ORF">SNOD_15990</name>
</gene>
<evidence type="ECO:0000313" key="3">
    <source>
        <dbReference type="EMBL" id="QEV39910.1"/>
    </source>
</evidence>
<dbReference type="HOGENOM" id="CLU_041668_0_0_11"/>
<keyword evidence="1" id="KW-0812">Transmembrane</keyword>
<dbReference type="Proteomes" id="UP000325763">
    <property type="component" value="Chromosome"/>
</dbReference>
<proteinExistence type="predicted"/>
<protein>
    <submittedName>
        <fullName evidence="2 3">ABC transporter</fullName>
    </submittedName>
</protein>
<feature type="transmembrane region" description="Helical" evidence="1">
    <location>
        <begin position="80"/>
        <end position="100"/>
    </location>
</feature>
<feature type="transmembrane region" description="Helical" evidence="1">
    <location>
        <begin position="264"/>
        <end position="282"/>
    </location>
</feature>
<name>A0A0B5DJF1_9ACTN</name>
<keyword evidence="4" id="KW-1185">Reference proteome</keyword>
<dbReference type="EMBL" id="CP023747">
    <property type="protein sequence ID" value="QEV39910.1"/>
    <property type="molecule type" value="Genomic_DNA"/>
</dbReference>
<feature type="transmembrane region" description="Helical" evidence="1">
    <location>
        <begin position="236"/>
        <end position="257"/>
    </location>
</feature>
<keyword evidence="1" id="KW-0472">Membrane</keyword>
<feature type="transmembrane region" description="Helical" evidence="1">
    <location>
        <begin position="37"/>
        <end position="60"/>
    </location>
</feature>
<accession>A0A0B5DJF1</accession>
<evidence type="ECO:0000313" key="4">
    <source>
        <dbReference type="Proteomes" id="UP000031526"/>
    </source>
</evidence>
<evidence type="ECO:0000256" key="1">
    <source>
        <dbReference type="SAM" id="Phobius"/>
    </source>
</evidence>
<evidence type="ECO:0000313" key="2">
    <source>
        <dbReference type="EMBL" id="AJE41370.1"/>
    </source>
</evidence>
<keyword evidence="1" id="KW-1133">Transmembrane helix</keyword>
<dbReference type="AlphaFoldDB" id="A0A0B5DJF1"/>
<dbReference type="EMBL" id="CP009313">
    <property type="protein sequence ID" value="AJE41370.1"/>
    <property type="molecule type" value="Genomic_DNA"/>
</dbReference>
<dbReference type="STRING" id="40318.SNOD_15990"/>